<dbReference type="PANTHER" id="PTHR43814:SF1">
    <property type="entry name" value="ARGININOSUCCINATE LYASE"/>
    <property type="match status" value="1"/>
</dbReference>
<evidence type="ECO:0000256" key="2">
    <source>
        <dbReference type="ARBA" id="ARBA00004941"/>
    </source>
</evidence>
<dbReference type="HAMAP" id="MF_00006">
    <property type="entry name" value="Arg_succ_lyase"/>
    <property type="match status" value="1"/>
</dbReference>
<dbReference type="Pfam" id="PF14698">
    <property type="entry name" value="ASL_C2"/>
    <property type="match status" value="1"/>
</dbReference>
<dbReference type="PRINTS" id="PR00145">
    <property type="entry name" value="ARGSUCLYASE"/>
</dbReference>
<dbReference type="Gene3D" id="1.10.275.10">
    <property type="entry name" value="Fumarase/aspartase (N-terminal domain)"/>
    <property type="match status" value="1"/>
</dbReference>
<dbReference type="Gene3D" id="1.20.200.10">
    <property type="entry name" value="Fumarase/aspartase (Central domain)"/>
    <property type="match status" value="1"/>
</dbReference>
<dbReference type="EC" id="4.3.2.1" evidence="3 5"/>
<comment type="pathway">
    <text evidence="2 5">Amino-acid biosynthesis; L-arginine biosynthesis; L-arginine from L-ornithine and carbamoyl phosphate: step 3/3.</text>
</comment>
<dbReference type="InterPro" id="IPR022761">
    <property type="entry name" value="Fumarate_lyase_N"/>
</dbReference>
<protein>
    <recommendedName>
        <fullName evidence="3 5">Argininosuccinate lyase</fullName>
        <shortName evidence="5">ASAL</shortName>
        <ecNumber evidence="3 5">4.3.2.1</ecNumber>
    </recommendedName>
    <alternativeName>
        <fullName evidence="5">Arginosuccinase</fullName>
    </alternativeName>
</protein>
<comment type="catalytic activity">
    <reaction evidence="1 5">
        <text>2-(N(omega)-L-arginino)succinate = fumarate + L-arginine</text>
        <dbReference type="Rhea" id="RHEA:24020"/>
        <dbReference type="ChEBI" id="CHEBI:29806"/>
        <dbReference type="ChEBI" id="CHEBI:32682"/>
        <dbReference type="ChEBI" id="CHEBI:57472"/>
        <dbReference type="EC" id="4.3.2.1"/>
    </reaction>
</comment>
<dbReference type="InterPro" id="IPR000362">
    <property type="entry name" value="Fumarate_lyase_fam"/>
</dbReference>
<evidence type="ECO:0000313" key="9">
    <source>
        <dbReference type="Proteomes" id="UP000178449"/>
    </source>
</evidence>
<evidence type="ECO:0000256" key="1">
    <source>
        <dbReference type="ARBA" id="ARBA00000985"/>
    </source>
</evidence>
<evidence type="ECO:0000256" key="5">
    <source>
        <dbReference type="HAMAP-Rule" id="MF_00006"/>
    </source>
</evidence>
<comment type="similarity">
    <text evidence="5">Belongs to the lyase 1 family. Argininosuccinate lyase subfamily.</text>
</comment>
<evidence type="ECO:0000256" key="3">
    <source>
        <dbReference type="ARBA" id="ARBA00012338"/>
    </source>
</evidence>
<dbReference type="STRING" id="1817772.A2527_07340"/>
<dbReference type="PROSITE" id="PS00163">
    <property type="entry name" value="FUMARATE_LYASES"/>
    <property type="match status" value="1"/>
</dbReference>
<keyword evidence="5" id="KW-0028">Amino-acid biosynthesis</keyword>
<dbReference type="PANTHER" id="PTHR43814">
    <property type="entry name" value="ARGININOSUCCINATE LYASE"/>
    <property type="match status" value="1"/>
</dbReference>
<dbReference type="Gene3D" id="1.10.40.30">
    <property type="entry name" value="Fumarase/aspartase (C-terminal domain)"/>
    <property type="match status" value="1"/>
</dbReference>
<dbReference type="GO" id="GO:0004056">
    <property type="term" value="F:argininosuccinate lyase activity"/>
    <property type="evidence" value="ECO:0007669"/>
    <property type="project" value="UniProtKB-UniRule"/>
</dbReference>
<keyword evidence="5" id="KW-0963">Cytoplasm</keyword>
<name>A0A1F6GBC5_9PROT</name>
<keyword evidence="5 8" id="KW-0456">Lyase</keyword>
<dbReference type="GO" id="GO:0042450">
    <property type="term" value="P:L-arginine biosynthetic process via ornithine"/>
    <property type="evidence" value="ECO:0007669"/>
    <property type="project" value="UniProtKB-UniRule"/>
</dbReference>
<evidence type="ECO:0000313" key="8">
    <source>
        <dbReference type="EMBL" id="OGG95412.1"/>
    </source>
</evidence>
<feature type="domain" description="Fumarate lyase N-terminal" evidence="6">
    <location>
        <begin position="52"/>
        <end position="311"/>
    </location>
</feature>
<feature type="domain" description="Argininosuccinate lyase C-terminal" evidence="7">
    <location>
        <begin position="374"/>
        <end position="411"/>
    </location>
</feature>
<reference evidence="8 9" key="1">
    <citation type="journal article" date="2016" name="Nat. Commun.">
        <title>Thousands of microbial genomes shed light on interconnected biogeochemical processes in an aquifer system.</title>
        <authorList>
            <person name="Anantharaman K."/>
            <person name="Brown C.T."/>
            <person name="Hug L.A."/>
            <person name="Sharon I."/>
            <person name="Castelle C.J."/>
            <person name="Probst A.J."/>
            <person name="Thomas B.C."/>
            <person name="Singh A."/>
            <person name="Wilkins M.J."/>
            <person name="Karaoz U."/>
            <person name="Brodie E.L."/>
            <person name="Williams K.H."/>
            <person name="Hubbard S.S."/>
            <person name="Banfield J.F."/>
        </authorList>
    </citation>
    <scope>NUCLEOTIDE SEQUENCE [LARGE SCALE GENOMIC DNA]</scope>
</reference>
<dbReference type="SUPFAM" id="SSF48557">
    <property type="entry name" value="L-aspartase-like"/>
    <property type="match status" value="1"/>
</dbReference>
<dbReference type="InterPro" id="IPR020557">
    <property type="entry name" value="Fumarate_lyase_CS"/>
</dbReference>
<dbReference type="NCBIfam" id="TIGR00838">
    <property type="entry name" value="argH"/>
    <property type="match status" value="1"/>
</dbReference>
<dbReference type="InterPro" id="IPR008948">
    <property type="entry name" value="L-Aspartase-like"/>
</dbReference>
<gene>
    <name evidence="5" type="primary">argH</name>
    <name evidence="8" type="ORF">A2527_07340</name>
</gene>
<evidence type="ECO:0000259" key="7">
    <source>
        <dbReference type="Pfam" id="PF14698"/>
    </source>
</evidence>
<dbReference type="Pfam" id="PF00206">
    <property type="entry name" value="Lyase_1"/>
    <property type="match status" value="1"/>
</dbReference>
<dbReference type="InterPro" id="IPR009049">
    <property type="entry name" value="Argininosuccinate_lyase"/>
</dbReference>
<dbReference type="GO" id="GO:0005829">
    <property type="term" value="C:cytosol"/>
    <property type="evidence" value="ECO:0007669"/>
    <property type="project" value="TreeGrafter"/>
</dbReference>
<dbReference type="Proteomes" id="UP000178449">
    <property type="component" value="Unassembled WGS sequence"/>
</dbReference>
<dbReference type="CDD" id="cd01359">
    <property type="entry name" value="Argininosuccinate_lyase"/>
    <property type="match status" value="1"/>
</dbReference>
<accession>A0A1F6GBC5</accession>
<keyword evidence="4 5" id="KW-0055">Arginine biosynthesis</keyword>
<dbReference type="UniPathway" id="UPA00068">
    <property type="reaction ID" value="UER00114"/>
</dbReference>
<comment type="subcellular location">
    <subcellularLocation>
        <location evidence="5">Cytoplasm</location>
    </subcellularLocation>
</comment>
<proteinExistence type="inferred from homology"/>
<evidence type="ECO:0000259" key="6">
    <source>
        <dbReference type="Pfam" id="PF00206"/>
    </source>
</evidence>
<comment type="caution">
    <text evidence="8">The sequence shown here is derived from an EMBL/GenBank/DDBJ whole genome shotgun (WGS) entry which is preliminary data.</text>
</comment>
<dbReference type="InterPro" id="IPR024083">
    <property type="entry name" value="Fumarase/histidase_N"/>
</dbReference>
<dbReference type="PRINTS" id="PR00149">
    <property type="entry name" value="FUMRATELYASE"/>
</dbReference>
<evidence type="ECO:0000256" key="4">
    <source>
        <dbReference type="ARBA" id="ARBA00022571"/>
    </source>
</evidence>
<dbReference type="EMBL" id="MFNE01000024">
    <property type="protein sequence ID" value="OGG95412.1"/>
    <property type="molecule type" value="Genomic_DNA"/>
</dbReference>
<organism evidence="8 9">
    <name type="scientific">Candidatus Lambdaproteobacteria bacterium RIFOXYD2_FULL_50_16</name>
    <dbReference type="NCBI Taxonomy" id="1817772"/>
    <lineage>
        <taxon>Bacteria</taxon>
        <taxon>Pseudomonadati</taxon>
        <taxon>Pseudomonadota</taxon>
        <taxon>Candidatus Lambdaproteobacteria</taxon>
    </lineage>
</organism>
<dbReference type="AlphaFoldDB" id="A0A1F6GBC5"/>
<dbReference type="InterPro" id="IPR029419">
    <property type="entry name" value="Arg_succ_lyase_C"/>
</dbReference>
<sequence>MSKKAKKNQVWGGRLEGNPDEANLRFCAGRDVTSLPMADKELLGWDVWTNLAHTKMLCECGVLSKDEYRQIYEAFEKLDLDSFDLDPAKEDVHINLEHYLVHTCGIEAGKKIHSGRSRNDQVATDMRLYLRWEILYLSASVINLALSILERAQDLTEAVMPGFTHYQPAMPTSAAHWLTAWSQGLLRDLQAMNKDYELINRSPLGSAAGFGTSWPINRERTAELLGFDQVEENTLDAISSRGEAETRIAGSIGVLMNRLSQISQDLILWSHPFYGIAKISDQFVTGSSIMPQKRNPDFAELIRAKAAQASGTLVALMGIQKGAMSGYNRDSQQSKYLIMDLFREVKDAPVVLTGVIETLTLNQGRMEELAKKDFLNAADWADWLAQEFKLSFRDCYEILSLAVKYSAQTGDVMSLKGLEQAIQESGFEGRIQLDQKQVDRLNNPKELLKTKTHSGAPSPDSVQKMIKHQRAKLAELDANWTQLTHQFDARMAFALEALKPD</sequence>